<name>A0A4Q0VR42_9BACI</name>
<keyword evidence="1" id="KW-1133">Transmembrane helix</keyword>
<feature type="transmembrane region" description="Helical" evidence="1">
    <location>
        <begin position="49"/>
        <end position="69"/>
    </location>
</feature>
<dbReference type="Proteomes" id="UP000290649">
    <property type="component" value="Unassembled WGS sequence"/>
</dbReference>
<organism evidence="2 3">
    <name type="scientific">Anaerobacillus alkaliphilus</name>
    <dbReference type="NCBI Taxonomy" id="1548597"/>
    <lineage>
        <taxon>Bacteria</taxon>
        <taxon>Bacillati</taxon>
        <taxon>Bacillota</taxon>
        <taxon>Bacilli</taxon>
        <taxon>Bacillales</taxon>
        <taxon>Bacillaceae</taxon>
        <taxon>Anaerobacillus</taxon>
    </lineage>
</organism>
<dbReference type="EMBL" id="QOUX01000046">
    <property type="protein sequence ID" value="RXI98689.1"/>
    <property type="molecule type" value="Genomic_DNA"/>
</dbReference>
<protein>
    <recommendedName>
        <fullName evidence="4">DUF4367 domain-containing protein</fullName>
    </recommendedName>
</protein>
<dbReference type="OrthoDB" id="2678832at2"/>
<accession>A0A4Q0VR42</accession>
<proteinExistence type="predicted"/>
<reference evidence="2 3" key="1">
    <citation type="journal article" date="2019" name="Int. J. Syst. Evol. Microbiol.">
        <title>Anaerobacillus alkaliphilus sp. nov., a novel alkaliphilic and moderately halophilic bacterium.</title>
        <authorList>
            <person name="Borsodi A.K."/>
            <person name="Aszalos J.M."/>
            <person name="Bihari P."/>
            <person name="Nagy I."/>
            <person name="Schumann P."/>
            <person name="Sproer C."/>
            <person name="Kovacs A.L."/>
            <person name="Boka K."/>
            <person name="Dobosy P."/>
            <person name="Ovari M."/>
            <person name="Szili-Kovacs T."/>
            <person name="Toth E."/>
        </authorList>
    </citation>
    <scope>NUCLEOTIDE SEQUENCE [LARGE SCALE GENOMIC DNA]</scope>
    <source>
        <strain evidence="2 3">B16-10</strain>
    </source>
</reference>
<dbReference type="RefSeq" id="WP_129080041.1">
    <property type="nucleotide sequence ID" value="NZ_QOUX01000046.1"/>
</dbReference>
<evidence type="ECO:0000313" key="3">
    <source>
        <dbReference type="Proteomes" id="UP000290649"/>
    </source>
</evidence>
<evidence type="ECO:0000256" key="1">
    <source>
        <dbReference type="SAM" id="Phobius"/>
    </source>
</evidence>
<comment type="caution">
    <text evidence="2">The sequence shown here is derived from an EMBL/GenBank/DDBJ whole genome shotgun (WGS) entry which is preliminary data.</text>
</comment>
<keyword evidence="1" id="KW-0472">Membrane</keyword>
<gene>
    <name evidence="2" type="ORF">DS745_20470</name>
</gene>
<sequence length="245" mass="27761">MKSSNEQVTSVLNKMVVTQPQPPQFTKIWNKYQSENETSLFGIKRWQMVLCLACVFILTTGFGYYQLFWANQEIVISSNQEDLSGLVTPLETFENLKAIQGDVITGEQALSVAPWIHIQEEVVGWQKVDSYGSNYTGEMSYFELYVNTAGEKVVVMQSYDEAMTTSLNHVDTDQHTAQFRQGFPEGSVILDGFGTDLAILMDLQAGRHSLIVYKQVDNEVYRIDVWGTGSTEQVIEFGKLYYQAK</sequence>
<evidence type="ECO:0000313" key="2">
    <source>
        <dbReference type="EMBL" id="RXI98689.1"/>
    </source>
</evidence>
<keyword evidence="3" id="KW-1185">Reference proteome</keyword>
<evidence type="ECO:0008006" key="4">
    <source>
        <dbReference type="Google" id="ProtNLM"/>
    </source>
</evidence>
<keyword evidence="1" id="KW-0812">Transmembrane</keyword>
<dbReference type="AlphaFoldDB" id="A0A4Q0VR42"/>